<keyword evidence="3" id="KW-1185">Reference proteome</keyword>
<evidence type="ECO:0000313" key="3">
    <source>
        <dbReference type="Proteomes" id="UP000191112"/>
    </source>
</evidence>
<accession>A0A1T5EGR5</accession>
<evidence type="ECO:0000313" key="2">
    <source>
        <dbReference type="EMBL" id="SKB82955.1"/>
    </source>
</evidence>
<gene>
    <name evidence="2" type="ORF">SAMN05660477_01390</name>
</gene>
<feature type="signal peptide" evidence="1">
    <location>
        <begin position="1"/>
        <end position="18"/>
    </location>
</feature>
<evidence type="ECO:0000256" key="1">
    <source>
        <dbReference type="SAM" id="SignalP"/>
    </source>
</evidence>
<evidence type="ECO:0008006" key="4">
    <source>
        <dbReference type="Google" id="ProtNLM"/>
    </source>
</evidence>
<sequence length="175" mass="20340">MKFYLSIFLFLYSIIAFSQKTVDTQIVLKNKDTLNTKLIIPFNPGDSHFIILNNKNKREVIDRNLINSLSYIFDGKKINFDTSEDGIFRRIVFKGKKTSWYRMTSNNIYSGALSNQEIITNFKGNSVKIKVYKKSKDALKTITENIPELNSYIDSVEKLDEEKIISVLEKYDDIN</sequence>
<dbReference type="RefSeq" id="WP_079666640.1">
    <property type="nucleotide sequence ID" value="NZ_FUYZ01000003.1"/>
</dbReference>
<keyword evidence="1" id="KW-0732">Signal</keyword>
<proteinExistence type="predicted"/>
<name>A0A1T5EGR5_9FLAO</name>
<dbReference type="STRING" id="619805.SAMN05660477_01390"/>
<organism evidence="2 3">
    <name type="scientific">Soonwooa buanensis</name>
    <dbReference type="NCBI Taxonomy" id="619805"/>
    <lineage>
        <taxon>Bacteria</taxon>
        <taxon>Pseudomonadati</taxon>
        <taxon>Bacteroidota</taxon>
        <taxon>Flavobacteriia</taxon>
        <taxon>Flavobacteriales</taxon>
        <taxon>Weeksellaceae</taxon>
        <taxon>Chryseobacterium group</taxon>
        <taxon>Soonwooa</taxon>
    </lineage>
</organism>
<dbReference type="Proteomes" id="UP000191112">
    <property type="component" value="Unassembled WGS sequence"/>
</dbReference>
<dbReference type="AlphaFoldDB" id="A0A1T5EGR5"/>
<feature type="chain" id="PRO_5012097663" description="DUF4412 domain-containing protein" evidence="1">
    <location>
        <begin position="19"/>
        <end position="175"/>
    </location>
</feature>
<reference evidence="2 3" key="1">
    <citation type="submission" date="2017-02" db="EMBL/GenBank/DDBJ databases">
        <authorList>
            <person name="Peterson S.W."/>
        </authorList>
    </citation>
    <scope>NUCLEOTIDE SEQUENCE [LARGE SCALE GENOMIC DNA]</scope>
    <source>
        <strain evidence="2 3">DSM 22323</strain>
    </source>
</reference>
<dbReference type="EMBL" id="FUYZ01000003">
    <property type="protein sequence ID" value="SKB82955.1"/>
    <property type="molecule type" value="Genomic_DNA"/>
</dbReference>
<dbReference type="OrthoDB" id="1261245at2"/>
<protein>
    <recommendedName>
        <fullName evidence="4">DUF4412 domain-containing protein</fullName>
    </recommendedName>
</protein>